<accession>A0A1Y2EDA0</accession>
<comment type="subcellular location">
    <subcellularLocation>
        <location evidence="2">Cytoplasm</location>
    </subcellularLocation>
</comment>
<dbReference type="GeneID" id="63775858"/>
<dbReference type="FunFam" id="2.40.30.130:FF:000018">
    <property type="entry name" value="Alanyl-tRNA synthetase, putative"/>
    <property type="match status" value="1"/>
</dbReference>
<dbReference type="Gene3D" id="2.40.30.130">
    <property type="match status" value="1"/>
</dbReference>
<keyword evidence="6" id="KW-1185">Reference proteome</keyword>
<dbReference type="FunCoup" id="A0A1Y2EDA0">
    <property type="interactions" value="248"/>
</dbReference>
<gene>
    <name evidence="5" type="ORF">BCR38DRAFT_424332</name>
</gene>
<dbReference type="SUPFAM" id="SSF55186">
    <property type="entry name" value="ThrRS/AlaRS common domain"/>
    <property type="match status" value="1"/>
</dbReference>
<dbReference type="SMART" id="SM00863">
    <property type="entry name" value="tRNA_SAD"/>
    <property type="match status" value="1"/>
</dbReference>
<sequence length="278" mass="30973">MQRTFLAFQRNAHLHTLQTVVTAVKSIASLEETNKALFKQATDEDHVVVTEQTIFHPQGGGQPSDVGVMKSDSGNVIFDVLSVRMCTVNEGQVIHFGRFFTDDSKKTIAASSAFKTGDKITQTIDSAKRELYSRYHTAGHVLGAAVRHLLENEIDGFDELKASHFPDSAACEFQGLIEGKWKEAIQTRLDTYVEKDMPVEIDWWDEEDFRAHGLERLIPDRKAMGMTDDENFRVVNIVGAEAYPCGGTHVDSTMMCGKTNVRKISRAKGTSRVSYALP</sequence>
<proteinExistence type="inferred from homology"/>
<comment type="cofactor">
    <cofactor evidence="1">
        <name>Zn(2+)</name>
        <dbReference type="ChEBI" id="CHEBI:29105"/>
    </cofactor>
</comment>
<keyword evidence="5" id="KW-0436">Ligase</keyword>
<dbReference type="InterPro" id="IPR018163">
    <property type="entry name" value="Thr/Ala-tRNA-synth_IIc_edit"/>
</dbReference>
<dbReference type="PROSITE" id="PS50860">
    <property type="entry name" value="AA_TRNA_LIGASE_II_ALA"/>
    <property type="match status" value="1"/>
</dbReference>
<dbReference type="GO" id="GO:0003676">
    <property type="term" value="F:nucleic acid binding"/>
    <property type="evidence" value="ECO:0007669"/>
    <property type="project" value="InterPro"/>
</dbReference>
<evidence type="ECO:0000256" key="2">
    <source>
        <dbReference type="ARBA" id="ARBA00004496"/>
    </source>
</evidence>
<organism evidence="5 6">
    <name type="scientific">Pseudomassariella vexata</name>
    <dbReference type="NCBI Taxonomy" id="1141098"/>
    <lineage>
        <taxon>Eukaryota</taxon>
        <taxon>Fungi</taxon>
        <taxon>Dikarya</taxon>
        <taxon>Ascomycota</taxon>
        <taxon>Pezizomycotina</taxon>
        <taxon>Sordariomycetes</taxon>
        <taxon>Xylariomycetidae</taxon>
        <taxon>Amphisphaeriales</taxon>
        <taxon>Pseudomassariaceae</taxon>
        <taxon>Pseudomassariella</taxon>
    </lineage>
</organism>
<dbReference type="OrthoDB" id="288942at2759"/>
<dbReference type="InterPro" id="IPR009000">
    <property type="entry name" value="Transl_B-barrel_sf"/>
</dbReference>
<dbReference type="InterPro" id="IPR012947">
    <property type="entry name" value="tRNA_SAD"/>
</dbReference>
<evidence type="ECO:0000313" key="6">
    <source>
        <dbReference type="Proteomes" id="UP000193689"/>
    </source>
</evidence>
<dbReference type="STRING" id="1141098.A0A1Y2EDA0"/>
<dbReference type="GO" id="GO:0004813">
    <property type="term" value="F:alanine-tRNA ligase activity"/>
    <property type="evidence" value="ECO:0007669"/>
    <property type="project" value="InterPro"/>
</dbReference>
<dbReference type="AlphaFoldDB" id="A0A1Y2EDA0"/>
<dbReference type="SUPFAM" id="SSF50447">
    <property type="entry name" value="Translation proteins"/>
    <property type="match status" value="1"/>
</dbReference>
<dbReference type="InParanoid" id="A0A1Y2EDA0"/>
<dbReference type="Gene3D" id="3.30.980.10">
    <property type="entry name" value="Threonyl-trna Synthetase, Chain A, domain 2"/>
    <property type="match status" value="1"/>
</dbReference>
<dbReference type="Proteomes" id="UP000193689">
    <property type="component" value="Unassembled WGS sequence"/>
</dbReference>
<name>A0A1Y2EDA0_9PEZI</name>
<dbReference type="FunFam" id="3.30.980.10:FF:000008">
    <property type="entry name" value="Similar to alanyl-tRNA synthetase"/>
    <property type="match status" value="1"/>
</dbReference>
<dbReference type="PANTHER" id="PTHR43462:SF2">
    <property type="entry name" value="THREONYL AND ALANYL TRNA SYNTHETASE SECOND ADDITIONAL DOMAIN-CONTAINING PROTEIN"/>
    <property type="match status" value="1"/>
</dbReference>
<evidence type="ECO:0000256" key="3">
    <source>
        <dbReference type="ARBA" id="ARBA00008429"/>
    </source>
</evidence>
<dbReference type="GO" id="GO:0005737">
    <property type="term" value="C:cytoplasm"/>
    <property type="evidence" value="ECO:0007669"/>
    <property type="project" value="UniProtKB-SubCell"/>
</dbReference>
<dbReference type="Pfam" id="PF07973">
    <property type="entry name" value="tRNA_SAD"/>
    <property type="match status" value="1"/>
</dbReference>
<keyword evidence="5" id="KW-0030">Aminoacyl-tRNA synthetase</keyword>
<evidence type="ECO:0000313" key="5">
    <source>
        <dbReference type="EMBL" id="ORY68785.1"/>
    </source>
</evidence>
<dbReference type="GO" id="GO:0006419">
    <property type="term" value="P:alanyl-tRNA aminoacylation"/>
    <property type="evidence" value="ECO:0007669"/>
    <property type="project" value="InterPro"/>
</dbReference>
<evidence type="ECO:0000259" key="4">
    <source>
        <dbReference type="PROSITE" id="PS50860"/>
    </source>
</evidence>
<comment type="similarity">
    <text evidence="3">Belongs to the class-II aminoacyl-tRNA synthetase family. Alax-L subfamily.</text>
</comment>
<dbReference type="RefSeq" id="XP_040719072.1">
    <property type="nucleotide sequence ID" value="XM_040859646.1"/>
</dbReference>
<reference evidence="5 6" key="1">
    <citation type="submission" date="2016-07" db="EMBL/GenBank/DDBJ databases">
        <title>Pervasive Adenine N6-methylation of Active Genes in Fungi.</title>
        <authorList>
            <consortium name="DOE Joint Genome Institute"/>
            <person name="Mondo S.J."/>
            <person name="Dannebaum R.O."/>
            <person name="Kuo R.C."/>
            <person name="Labutti K."/>
            <person name="Haridas S."/>
            <person name="Kuo A."/>
            <person name="Salamov A."/>
            <person name="Ahrendt S.R."/>
            <person name="Lipzen A."/>
            <person name="Sullivan W."/>
            <person name="Andreopoulos W.B."/>
            <person name="Clum A."/>
            <person name="Lindquist E."/>
            <person name="Daum C."/>
            <person name="Ramamoorthy G.K."/>
            <person name="Gryganskyi A."/>
            <person name="Culley D."/>
            <person name="Magnuson J.K."/>
            <person name="James T.Y."/>
            <person name="O'Malley M.A."/>
            <person name="Stajich J.E."/>
            <person name="Spatafora J.W."/>
            <person name="Visel A."/>
            <person name="Grigoriev I.V."/>
        </authorList>
    </citation>
    <scope>NUCLEOTIDE SEQUENCE [LARGE SCALE GENOMIC DNA]</scope>
    <source>
        <strain evidence="5 6">CBS 129021</strain>
    </source>
</reference>
<dbReference type="GO" id="GO:0005524">
    <property type="term" value="F:ATP binding"/>
    <property type="evidence" value="ECO:0007669"/>
    <property type="project" value="InterPro"/>
</dbReference>
<dbReference type="InterPro" id="IPR018165">
    <property type="entry name" value="Ala-tRNA-synth_IIc_core"/>
</dbReference>
<dbReference type="InterPro" id="IPR051335">
    <property type="entry name" value="Alanyl-tRNA_Editing_Enzymes"/>
</dbReference>
<dbReference type="EMBL" id="MCFJ01000003">
    <property type="protein sequence ID" value="ORY68785.1"/>
    <property type="molecule type" value="Genomic_DNA"/>
</dbReference>
<dbReference type="PANTHER" id="PTHR43462">
    <property type="entry name" value="ALANYL-TRNA EDITING PROTEIN"/>
    <property type="match status" value="1"/>
</dbReference>
<comment type="caution">
    <text evidence="5">The sequence shown here is derived from an EMBL/GenBank/DDBJ whole genome shotgun (WGS) entry which is preliminary data.</text>
</comment>
<feature type="domain" description="Alanyl-transfer RNA synthetases family profile" evidence="4">
    <location>
        <begin position="1"/>
        <end position="253"/>
    </location>
</feature>
<evidence type="ECO:0000256" key="1">
    <source>
        <dbReference type="ARBA" id="ARBA00001947"/>
    </source>
</evidence>
<protein>
    <submittedName>
        <fullName evidence="5">Threonyl/alanyl tRNA synthetase</fullName>
    </submittedName>
</protein>